<dbReference type="SUPFAM" id="SSF51735">
    <property type="entry name" value="NAD(P)-binding Rossmann-fold domains"/>
    <property type="match status" value="1"/>
</dbReference>
<dbReference type="PANTHER" id="PTHR43355">
    <property type="entry name" value="FLAVIN REDUCTASE (NADPH)"/>
    <property type="match status" value="1"/>
</dbReference>
<dbReference type="InterPro" id="IPR051606">
    <property type="entry name" value="Polyketide_Oxido-like"/>
</dbReference>
<evidence type="ECO:0000259" key="1">
    <source>
        <dbReference type="Pfam" id="PF13460"/>
    </source>
</evidence>
<organism evidence="2 3">
    <name type="scientific">Erwinia pyri</name>
    <dbReference type="NCBI Taxonomy" id="3062598"/>
    <lineage>
        <taxon>Bacteria</taxon>
        <taxon>Pseudomonadati</taxon>
        <taxon>Pseudomonadota</taxon>
        <taxon>Gammaproteobacteria</taxon>
        <taxon>Enterobacterales</taxon>
        <taxon>Erwiniaceae</taxon>
        <taxon>Erwinia</taxon>
    </lineage>
</organism>
<feature type="domain" description="NAD(P)-binding" evidence="1">
    <location>
        <begin position="7"/>
        <end position="190"/>
    </location>
</feature>
<proteinExistence type="predicted"/>
<reference evidence="2 3" key="1">
    <citation type="submission" date="2023-07" db="EMBL/GenBank/DDBJ databases">
        <title>Pathogenic bacteria of pear tree diseases.</title>
        <authorList>
            <person name="Zhang Z."/>
            <person name="He L."/>
            <person name="Huang R."/>
        </authorList>
    </citation>
    <scope>NUCLEOTIDE SEQUENCE [LARGE SCALE GENOMIC DNA]</scope>
    <source>
        <strain evidence="2 3">DE2</strain>
    </source>
</reference>
<evidence type="ECO:0000313" key="3">
    <source>
        <dbReference type="Proteomes" id="UP001228139"/>
    </source>
</evidence>
<evidence type="ECO:0000313" key="2">
    <source>
        <dbReference type="EMBL" id="WLS78579.1"/>
    </source>
</evidence>
<dbReference type="PANTHER" id="PTHR43355:SF2">
    <property type="entry name" value="FLAVIN REDUCTASE (NADPH)"/>
    <property type="match status" value="1"/>
</dbReference>
<accession>A0AA50DIJ6</accession>
<dbReference type="InterPro" id="IPR016040">
    <property type="entry name" value="NAD(P)-bd_dom"/>
</dbReference>
<dbReference type="AlphaFoldDB" id="A0AA50DIJ6"/>
<dbReference type="RefSeq" id="WP_306208584.1">
    <property type="nucleotide sequence ID" value="NZ_CP132353.1"/>
</dbReference>
<dbReference type="Gene3D" id="3.40.50.720">
    <property type="entry name" value="NAD(P)-binding Rossmann-like Domain"/>
    <property type="match status" value="1"/>
</dbReference>
<name>A0AA50DIJ6_9GAMM</name>
<protein>
    <submittedName>
        <fullName evidence="2">NAD(P)-dependent oxidoreductase</fullName>
    </submittedName>
</protein>
<dbReference type="EMBL" id="CP132353">
    <property type="protein sequence ID" value="WLS78579.1"/>
    <property type="molecule type" value="Genomic_DNA"/>
</dbReference>
<sequence>MKIALIGSTGYVGSQLLAEALERGHEVTAIVRNINSISLNERNLSVKVADAGDLSAALTGHDVVISAYNPGADSDGSTTLAIIEGVKRAEVSRFLVVGGAGTLLLPSGERVVDQKDFPAEWKEGSLRTARFLQQLEQEKQLDWVFLSPAAMLVPGERTGQYRVGKDHLLVNSSGESRISLEDYAVAMLDEAEQPQHHRERFTVAY</sequence>
<dbReference type="GO" id="GO:0016646">
    <property type="term" value="F:oxidoreductase activity, acting on the CH-NH group of donors, NAD or NADP as acceptor"/>
    <property type="evidence" value="ECO:0007669"/>
    <property type="project" value="TreeGrafter"/>
</dbReference>
<dbReference type="KEGG" id="epi:Q3V30_19360"/>
<dbReference type="Pfam" id="PF13460">
    <property type="entry name" value="NAD_binding_10"/>
    <property type="match status" value="1"/>
</dbReference>
<dbReference type="CDD" id="cd05244">
    <property type="entry name" value="BVR-B_like_SDR_a"/>
    <property type="match status" value="1"/>
</dbReference>
<dbReference type="Proteomes" id="UP001228139">
    <property type="component" value="Chromosome"/>
</dbReference>
<gene>
    <name evidence="2" type="ORF">Q3V30_19360</name>
</gene>
<dbReference type="InterPro" id="IPR036291">
    <property type="entry name" value="NAD(P)-bd_dom_sf"/>
</dbReference>
<keyword evidence="3" id="KW-1185">Reference proteome</keyword>